<comment type="caution">
    <text evidence="1">The sequence shown here is derived from an EMBL/GenBank/DDBJ whole genome shotgun (WGS) entry which is preliminary data.</text>
</comment>
<proteinExistence type="predicted"/>
<evidence type="ECO:0000313" key="2">
    <source>
        <dbReference type="Proteomes" id="UP001148662"/>
    </source>
</evidence>
<accession>A0ACC1SU91</accession>
<keyword evidence="2" id="KW-1185">Reference proteome</keyword>
<organism evidence="1 2">
    <name type="scientific">Phlebia brevispora</name>
    <dbReference type="NCBI Taxonomy" id="194682"/>
    <lineage>
        <taxon>Eukaryota</taxon>
        <taxon>Fungi</taxon>
        <taxon>Dikarya</taxon>
        <taxon>Basidiomycota</taxon>
        <taxon>Agaricomycotina</taxon>
        <taxon>Agaricomycetes</taxon>
        <taxon>Polyporales</taxon>
        <taxon>Meruliaceae</taxon>
        <taxon>Phlebia</taxon>
    </lineage>
</organism>
<sequence>MTSTRDTGNIEDGVQDGIEDGVQDGLDGGVQDGIDGGVQDGIDDALRYDKWTSPAHLRRYKTIRRQMIWLPEVLSHPLGNVLTDDIYAAAVRHPTYDVALMAEIIEKLPHLRVLHVQHVYFHQSYFPISPALPRSLQRFEYIANISPVPEMGQPLAALLSLFSDIKVLYLYGLRFSPMEPNTMSRRPDLRYETLHLIKSSDFDMFARMFRSVLVSGTTETLTLNYWEDNSSDFSADKELWRAVSPSLLNAIFIFNVGLHHNPDIYKFDVSRCTHLRSMVLEIVLSPEDYTRDEHTWVAVMQMLSRLLACPHLCQVTVRTIMHSQLIFAVAQLHAQPENHI</sequence>
<reference evidence="1" key="1">
    <citation type="submission" date="2022-07" db="EMBL/GenBank/DDBJ databases">
        <title>Genome Sequence of Phlebia brevispora.</title>
        <authorList>
            <person name="Buettner E."/>
        </authorList>
    </citation>
    <scope>NUCLEOTIDE SEQUENCE</scope>
    <source>
        <strain evidence="1">MPL23</strain>
    </source>
</reference>
<evidence type="ECO:0000313" key="1">
    <source>
        <dbReference type="EMBL" id="KAJ3546522.1"/>
    </source>
</evidence>
<protein>
    <submittedName>
        <fullName evidence="1">Uncharacterized protein</fullName>
    </submittedName>
</protein>
<dbReference type="EMBL" id="JANHOG010001021">
    <property type="protein sequence ID" value="KAJ3546522.1"/>
    <property type="molecule type" value="Genomic_DNA"/>
</dbReference>
<name>A0ACC1SU91_9APHY</name>
<gene>
    <name evidence="1" type="ORF">NM688_g5509</name>
</gene>
<dbReference type="Proteomes" id="UP001148662">
    <property type="component" value="Unassembled WGS sequence"/>
</dbReference>